<comment type="subcellular location">
    <subcellularLocation>
        <location evidence="10">Cytoplasm</location>
    </subcellularLocation>
</comment>
<dbReference type="InterPro" id="IPR006076">
    <property type="entry name" value="FAD-dep_OxRdtase"/>
</dbReference>
<dbReference type="InterPro" id="IPR008471">
    <property type="entry name" value="MnmC-like_methylTransf"/>
</dbReference>
<evidence type="ECO:0000256" key="9">
    <source>
        <dbReference type="ARBA" id="ARBA00023268"/>
    </source>
</evidence>
<comment type="catalytic activity">
    <reaction evidence="10">
        <text>5-aminomethyl-2-thiouridine(34) in tRNA + S-adenosyl-L-methionine = 5-methylaminomethyl-2-thiouridine(34) in tRNA + S-adenosyl-L-homocysteine + H(+)</text>
        <dbReference type="Rhea" id="RHEA:19569"/>
        <dbReference type="Rhea" id="RHEA-COMP:10195"/>
        <dbReference type="Rhea" id="RHEA-COMP:10197"/>
        <dbReference type="ChEBI" id="CHEBI:15378"/>
        <dbReference type="ChEBI" id="CHEBI:57856"/>
        <dbReference type="ChEBI" id="CHEBI:59789"/>
        <dbReference type="ChEBI" id="CHEBI:74454"/>
        <dbReference type="ChEBI" id="CHEBI:74455"/>
        <dbReference type="EC" id="2.1.1.61"/>
    </reaction>
</comment>
<feature type="region of interest" description="tRNA (mnm(5)s(2)U34)-methyltransferase" evidence="10">
    <location>
        <begin position="1"/>
        <end position="235"/>
    </location>
</feature>
<evidence type="ECO:0000256" key="2">
    <source>
        <dbReference type="ARBA" id="ARBA00022603"/>
    </source>
</evidence>
<dbReference type="EMBL" id="QDDL01000003">
    <property type="protein sequence ID" value="PVZ69735.1"/>
    <property type="molecule type" value="Genomic_DNA"/>
</dbReference>
<keyword evidence="7 10" id="KW-0274">FAD</keyword>
<keyword evidence="6 10" id="KW-0819">tRNA processing</keyword>
<evidence type="ECO:0000256" key="10">
    <source>
        <dbReference type="HAMAP-Rule" id="MF_01102"/>
    </source>
</evidence>
<keyword evidence="9 10" id="KW-0511">Multifunctional enzyme</keyword>
<evidence type="ECO:0000313" key="14">
    <source>
        <dbReference type="Proteomes" id="UP000244906"/>
    </source>
</evidence>
<name>A0A2V1GYL4_9GAMM</name>
<keyword evidence="1 10" id="KW-0963">Cytoplasm</keyword>
<comment type="similarity">
    <text evidence="10">In the C-terminal section; belongs to the DAO family.</text>
</comment>
<dbReference type="NCBIfam" id="TIGR03197">
    <property type="entry name" value="MnmC_Cterm"/>
    <property type="match status" value="1"/>
</dbReference>
<organism evidence="13 14">
    <name type="scientific">Pelagibaculum spongiae</name>
    <dbReference type="NCBI Taxonomy" id="2080658"/>
    <lineage>
        <taxon>Bacteria</taxon>
        <taxon>Pseudomonadati</taxon>
        <taxon>Pseudomonadota</taxon>
        <taxon>Gammaproteobacteria</taxon>
        <taxon>Oceanospirillales</taxon>
        <taxon>Pelagibaculum</taxon>
    </lineage>
</organism>
<comment type="caution">
    <text evidence="13">The sequence shown here is derived from an EMBL/GenBank/DDBJ whole genome shotgun (WGS) entry which is preliminary data.</text>
</comment>
<keyword evidence="3 10" id="KW-0285">Flavoprotein</keyword>
<keyword evidence="2 10" id="KW-0489">Methyltransferase</keyword>
<evidence type="ECO:0000259" key="11">
    <source>
        <dbReference type="Pfam" id="PF01266"/>
    </source>
</evidence>
<comment type="similarity">
    <text evidence="10">In the N-terminal section; belongs to the methyltransferase superfamily. tRNA (mnm(5)s(2)U34)-methyltransferase family.</text>
</comment>
<keyword evidence="4 10" id="KW-0808">Transferase</keyword>
<dbReference type="SUPFAM" id="SSF51905">
    <property type="entry name" value="FAD/NAD(P)-binding domain"/>
    <property type="match status" value="1"/>
</dbReference>
<dbReference type="InterPro" id="IPR017610">
    <property type="entry name" value="tRNA_S-uridine_synth_MnmC_C"/>
</dbReference>
<protein>
    <recommendedName>
        <fullName evidence="10">tRNA 5-methylaminomethyl-2-thiouridine biosynthesis bifunctional protein MnmC</fullName>
        <shortName evidence="10">tRNA mnm(5)s(2)U biosynthesis bifunctional protein</shortName>
    </recommendedName>
    <domain>
        <recommendedName>
            <fullName evidence="10">tRNA (mnm(5)s(2)U34)-methyltransferase</fullName>
            <ecNumber evidence="10">2.1.1.61</ecNumber>
        </recommendedName>
    </domain>
    <domain>
        <recommendedName>
            <fullName evidence="10">FAD-dependent cmnm(5)s(2)U34 oxidoreductase</fullName>
            <ecNumber evidence="10">1.5.-.-</ecNumber>
        </recommendedName>
    </domain>
</protein>
<reference evidence="13 14" key="1">
    <citation type="submission" date="2018-04" db="EMBL/GenBank/DDBJ databases">
        <title>Thalassorhabdus spongiae gen. nov., sp. nov., isolated from a marine sponge in South-West Iceland.</title>
        <authorList>
            <person name="Knobloch S."/>
            <person name="Daussin A."/>
            <person name="Johannsson R."/>
            <person name="Marteinsson V.T."/>
        </authorList>
    </citation>
    <scope>NUCLEOTIDE SEQUENCE [LARGE SCALE GENOMIC DNA]</scope>
    <source>
        <strain evidence="13 14">Hp12</strain>
    </source>
</reference>
<evidence type="ECO:0000256" key="7">
    <source>
        <dbReference type="ARBA" id="ARBA00022827"/>
    </source>
</evidence>
<dbReference type="GO" id="GO:0005737">
    <property type="term" value="C:cytoplasm"/>
    <property type="evidence" value="ECO:0007669"/>
    <property type="project" value="UniProtKB-SubCell"/>
</dbReference>
<dbReference type="GO" id="GO:0032259">
    <property type="term" value="P:methylation"/>
    <property type="evidence" value="ECO:0007669"/>
    <property type="project" value="UniProtKB-KW"/>
</dbReference>
<dbReference type="PANTHER" id="PTHR13847">
    <property type="entry name" value="SARCOSINE DEHYDROGENASE-RELATED"/>
    <property type="match status" value="1"/>
</dbReference>
<feature type="region of interest" description="FAD-dependent cmnm(5)s(2)U34 oxidoreductase" evidence="10">
    <location>
        <begin position="246"/>
        <end position="603"/>
    </location>
</feature>
<feature type="domain" description="FAD dependent oxidoreductase" evidence="11">
    <location>
        <begin position="243"/>
        <end position="576"/>
    </location>
</feature>
<dbReference type="OrthoDB" id="9786494at2"/>
<dbReference type="GO" id="GO:0002097">
    <property type="term" value="P:tRNA wobble base modification"/>
    <property type="evidence" value="ECO:0007669"/>
    <property type="project" value="UniProtKB-UniRule"/>
</dbReference>
<evidence type="ECO:0000256" key="3">
    <source>
        <dbReference type="ARBA" id="ARBA00022630"/>
    </source>
</evidence>
<proteinExistence type="inferred from homology"/>
<dbReference type="RefSeq" id="WP_116687066.1">
    <property type="nucleotide sequence ID" value="NZ_CAWNYD010000003.1"/>
</dbReference>
<dbReference type="GO" id="GO:0050660">
    <property type="term" value="F:flavin adenine dinucleotide binding"/>
    <property type="evidence" value="ECO:0007669"/>
    <property type="project" value="UniProtKB-UniRule"/>
</dbReference>
<feature type="domain" description="MnmC-like methyltransferase" evidence="12">
    <location>
        <begin position="106"/>
        <end position="217"/>
    </location>
</feature>
<dbReference type="InterPro" id="IPR036188">
    <property type="entry name" value="FAD/NAD-bd_sf"/>
</dbReference>
<evidence type="ECO:0000256" key="1">
    <source>
        <dbReference type="ARBA" id="ARBA00022490"/>
    </source>
</evidence>
<dbReference type="GO" id="GO:0004808">
    <property type="term" value="F:tRNA (5-methylaminomethyl-2-thiouridylate)(34)-methyltransferase activity"/>
    <property type="evidence" value="ECO:0007669"/>
    <property type="project" value="UniProtKB-EC"/>
</dbReference>
<evidence type="ECO:0000313" key="13">
    <source>
        <dbReference type="EMBL" id="PVZ69735.1"/>
    </source>
</evidence>
<dbReference type="InterPro" id="IPR047785">
    <property type="entry name" value="tRNA_MNMC2"/>
</dbReference>
<dbReference type="Gene3D" id="3.40.50.150">
    <property type="entry name" value="Vaccinia Virus protein VP39"/>
    <property type="match status" value="1"/>
</dbReference>
<gene>
    <name evidence="10" type="primary">mnmC</name>
    <name evidence="13" type="ORF">DC094_10570</name>
</gene>
<dbReference type="InterPro" id="IPR029063">
    <property type="entry name" value="SAM-dependent_MTases_sf"/>
</dbReference>
<dbReference type="InterPro" id="IPR023032">
    <property type="entry name" value="tRNA_MAMT_biosynth_bifunc_MnmC"/>
</dbReference>
<dbReference type="AlphaFoldDB" id="A0A2V1GYL4"/>
<evidence type="ECO:0000259" key="12">
    <source>
        <dbReference type="Pfam" id="PF05430"/>
    </source>
</evidence>
<dbReference type="Proteomes" id="UP000244906">
    <property type="component" value="Unassembled WGS sequence"/>
</dbReference>
<dbReference type="EC" id="1.5.-.-" evidence="10"/>
<dbReference type="EC" id="2.1.1.61" evidence="10"/>
<keyword evidence="8 10" id="KW-0560">Oxidoreductase</keyword>
<evidence type="ECO:0000256" key="6">
    <source>
        <dbReference type="ARBA" id="ARBA00022694"/>
    </source>
</evidence>
<evidence type="ECO:0000256" key="4">
    <source>
        <dbReference type="ARBA" id="ARBA00022679"/>
    </source>
</evidence>
<comment type="cofactor">
    <cofactor evidence="10">
        <name>FAD</name>
        <dbReference type="ChEBI" id="CHEBI:57692"/>
    </cofactor>
</comment>
<keyword evidence="14" id="KW-1185">Reference proteome</keyword>
<dbReference type="GO" id="GO:0016645">
    <property type="term" value="F:oxidoreductase activity, acting on the CH-NH group of donors"/>
    <property type="evidence" value="ECO:0007669"/>
    <property type="project" value="InterPro"/>
</dbReference>
<evidence type="ECO:0000256" key="8">
    <source>
        <dbReference type="ARBA" id="ARBA00023002"/>
    </source>
</evidence>
<accession>A0A2V1GYL4</accession>
<comment type="function">
    <text evidence="10">Catalyzes the last two steps in the biosynthesis of 5-methylaminomethyl-2-thiouridine (mnm(5)s(2)U) at the wobble position (U34) in tRNA. Catalyzes the FAD-dependent demodification of cmnm(5)s(2)U34 to nm(5)s(2)U34, followed by the transfer of a methyl group from S-adenosyl-L-methionine to nm(5)s(2)U34, to form mnm(5)s(2)U34.</text>
</comment>
<dbReference type="Pfam" id="PF05430">
    <property type="entry name" value="Methyltransf_30"/>
    <property type="match status" value="1"/>
</dbReference>
<dbReference type="Gene3D" id="3.30.9.10">
    <property type="entry name" value="D-Amino Acid Oxidase, subunit A, domain 2"/>
    <property type="match status" value="1"/>
</dbReference>
<keyword evidence="5 10" id="KW-0949">S-adenosyl-L-methionine</keyword>
<dbReference type="NCBIfam" id="NF033855">
    <property type="entry name" value="tRNA_MNMC2"/>
    <property type="match status" value="1"/>
</dbReference>
<dbReference type="HAMAP" id="MF_01102">
    <property type="entry name" value="MnmC"/>
    <property type="match status" value="1"/>
</dbReference>
<sequence length="603" mass="66642">MQHGDLHWKNSQGPSSSQFGEVYYHSKNGLKDHRAMFLQGNQLPKRWHGQNFVIGETGFGAGLNFLSSWLEWKRNRQNSERLHYISAEQFPLSRADLQAALAPWSELAPFTKQLLKQWPRAWAGFHRMHFEDGITLDLLLGDASEMWQNMNASVDAWYLDGFSPNKNPQIWQGELFQAIANCSHQQTTLASSHFTSSICHQLAEIGFAAKQGTAAGQFCKTTNSDIAEVAANSLTEQPVEQPIIVVGAGLAGCHLARRLAEHGQRVILLEQNSQVALGASGNPAGLLKPLLHLQPSKREIFHNIGYFYSLRRIEQLSQTSDQPIWNPCGIVEQPGKHSDNRLASMLQKRPALNLVAQLIPATANQTNAQASSLIIDQAGICAPAKICHLLIDHPSIELKTGVNVAHLEQHNQFWKLFDQQRLLVGQANNVIFCPGHLHQLPEQFDGLLTRPLQGQVSQIKSNKTISHPAICGKSYIAKIPGTSDQYCIGATFNRGELNTEVDSQQDQQNIAALQQLLPEEYDQLKPELISATSGIRATVPDYTPIAGALKPGLWINTGHGARGLVTAPLVAEILTSQLCNLPYPNDLSSFIDPSRKAARVKRD</sequence>
<dbReference type="PANTHER" id="PTHR13847:SF283">
    <property type="entry name" value="TRNA 5-METHYLAMINOMETHYL-2-THIOURIDINE BIOSYNTHESIS BIFUNCTIONAL PROTEIN MNMC"/>
    <property type="match status" value="1"/>
</dbReference>
<dbReference type="Pfam" id="PF01266">
    <property type="entry name" value="DAO"/>
    <property type="match status" value="1"/>
</dbReference>
<dbReference type="Gene3D" id="3.50.50.60">
    <property type="entry name" value="FAD/NAD(P)-binding domain"/>
    <property type="match status" value="1"/>
</dbReference>
<evidence type="ECO:0000256" key="5">
    <source>
        <dbReference type="ARBA" id="ARBA00022691"/>
    </source>
</evidence>